<sequence length="110" mass="12670">MNNNYNGWYILYVKSRYERKINDLLKEALMESFLPQKASERQWSDHKKSKVLKVVDAMKISYGSLYSLECEILRVNSQNEVLVCFGIDSLQQDIIATIPANLLTHNAIAS</sequence>
<feature type="domain" description="NusG-like N-terminal" evidence="2">
    <location>
        <begin position="8"/>
        <end position="51"/>
    </location>
</feature>
<protein>
    <recommendedName>
        <fullName evidence="2">NusG-like N-terminal domain-containing protein</fullName>
    </recommendedName>
</protein>
<dbReference type="Gene3D" id="3.30.70.940">
    <property type="entry name" value="NusG, N-terminal domain"/>
    <property type="match status" value="1"/>
</dbReference>
<reference evidence="3 4" key="1">
    <citation type="submission" date="2016-03" db="EMBL/GenBank/DDBJ databases">
        <title>Complete genome sequence of Pedobacter cryoconitis PAMC 27485.</title>
        <authorList>
            <person name="Lee J."/>
            <person name="Kim O.-S."/>
        </authorList>
    </citation>
    <scope>NUCLEOTIDE SEQUENCE [LARGE SCALE GENOMIC DNA]</scope>
    <source>
        <strain evidence="3 4">PAMC 27485</strain>
    </source>
</reference>
<dbReference type="EMBL" id="CP014504">
    <property type="protein sequence ID" value="AMP99658.1"/>
    <property type="molecule type" value="Genomic_DNA"/>
</dbReference>
<dbReference type="PATRIC" id="fig|188932.3.peg.2892"/>
<evidence type="ECO:0000256" key="1">
    <source>
        <dbReference type="ARBA" id="ARBA00023163"/>
    </source>
</evidence>
<dbReference type="SUPFAM" id="SSF82679">
    <property type="entry name" value="N-utilization substance G protein NusG, N-terminal domain"/>
    <property type="match status" value="1"/>
</dbReference>
<dbReference type="InterPro" id="IPR006645">
    <property type="entry name" value="NGN-like_dom"/>
</dbReference>
<dbReference type="GO" id="GO:0006354">
    <property type="term" value="P:DNA-templated transcription elongation"/>
    <property type="evidence" value="ECO:0007669"/>
    <property type="project" value="InterPro"/>
</dbReference>
<evidence type="ECO:0000313" key="4">
    <source>
        <dbReference type="Proteomes" id="UP000071561"/>
    </source>
</evidence>
<evidence type="ECO:0000259" key="2">
    <source>
        <dbReference type="Pfam" id="PF02357"/>
    </source>
</evidence>
<keyword evidence="4" id="KW-1185">Reference proteome</keyword>
<dbReference type="Proteomes" id="UP000071561">
    <property type="component" value="Chromosome"/>
</dbReference>
<dbReference type="OrthoDB" id="9796143at2"/>
<dbReference type="Pfam" id="PF02357">
    <property type="entry name" value="NusG"/>
    <property type="match status" value="1"/>
</dbReference>
<keyword evidence="1" id="KW-0804">Transcription</keyword>
<name>A0A127VFH1_9SPHI</name>
<evidence type="ECO:0000313" key="3">
    <source>
        <dbReference type="EMBL" id="AMP99658.1"/>
    </source>
</evidence>
<gene>
    <name evidence="3" type="ORF">AY601_2775</name>
</gene>
<dbReference type="InterPro" id="IPR036735">
    <property type="entry name" value="NGN_dom_sf"/>
</dbReference>
<accession>A0A127VFH1</accession>
<organism evidence="3 4">
    <name type="scientific">Pedobacter cryoconitis</name>
    <dbReference type="NCBI Taxonomy" id="188932"/>
    <lineage>
        <taxon>Bacteria</taxon>
        <taxon>Pseudomonadati</taxon>
        <taxon>Bacteroidota</taxon>
        <taxon>Sphingobacteriia</taxon>
        <taxon>Sphingobacteriales</taxon>
        <taxon>Sphingobacteriaceae</taxon>
        <taxon>Pedobacter</taxon>
    </lineage>
</organism>
<dbReference type="RefSeq" id="WP_068402010.1">
    <property type="nucleotide sequence ID" value="NZ_CP014504.1"/>
</dbReference>
<proteinExistence type="predicted"/>
<dbReference type="KEGG" id="pcm:AY601_2775"/>
<dbReference type="AlphaFoldDB" id="A0A127VFH1"/>